<sequence>MPRAASPTIPPTTPPAMAAVEECFLPVPFVPPVPPVPPGLLVPPAAPLLVLLPPPEVPVRVPVFVGFDPVAVTPAPVWAAVLVSLGDVWAIDSTTPPALTSALAALQ</sequence>
<protein>
    <submittedName>
        <fullName evidence="1">Uncharacterized protein</fullName>
    </submittedName>
</protein>
<comment type="caution">
    <text evidence="1">The sequence shown here is derived from an EMBL/GenBank/DDBJ whole genome shotgun (WGS) entry which is preliminary data.</text>
</comment>
<name>A0A420YMH6_9PEZI</name>
<reference evidence="1 2" key="1">
    <citation type="submission" date="2018-08" db="EMBL/GenBank/DDBJ databases">
        <title>Draft genome of the lignicolous fungus Coniochaeta pulveracea.</title>
        <authorList>
            <person name="Borstlap C.J."/>
            <person name="De Witt R.N."/>
            <person name="Botha A."/>
            <person name="Volschenk H."/>
        </authorList>
    </citation>
    <scope>NUCLEOTIDE SEQUENCE [LARGE SCALE GENOMIC DNA]</scope>
    <source>
        <strain evidence="1 2">CAB683</strain>
    </source>
</reference>
<evidence type="ECO:0000313" key="1">
    <source>
        <dbReference type="EMBL" id="RKU49089.1"/>
    </source>
</evidence>
<organism evidence="1 2">
    <name type="scientific">Coniochaeta pulveracea</name>
    <dbReference type="NCBI Taxonomy" id="177199"/>
    <lineage>
        <taxon>Eukaryota</taxon>
        <taxon>Fungi</taxon>
        <taxon>Dikarya</taxon>
        <taxon>Ascomycota</taxon>
        <taxon>Pezizomycotina</taxon>
        <taxon>Sordariomycetes</taxon>
        <taxon>Sordariomycetidae</taxon>
        <taxon>Coniochaetales</taxon>
        <taxon>Coniochaetaceae</taxon>
        <taxon>Coniochaeta</taxon>
    </lineage>
</organism>
<accession>A0A420YMH6</accession>
<dbReference type="EMBL" id="QVQW01000002">
    <property type="protein sequence ID" value="RKU49089.1"/>
    <property type="molecule type" value="Genomic_DNA"/>
</dbReference>
<proteinExistence type="predicted"/>
<dbReference type="AlphaFoldDB" id="A0A420YMH6"/>
<gene>
    <name evidence="1" type="ORF">DL546_005177</name>
</gene>
<evidence type="ECO:0000313" key="2">
    <source>
        <dbReference type="Proteomes" id="UP000275385"/>
    </source>
</evidence>
<dbReference type="Proteomes" id="UP000275385">
    <property type="component" value="Unassembled WGS sequence"/>
</dbReference>
<keyword evidence="2" id="KW-1185">Reference proteome</keyword>